<sequence>MTKAELVEKIHAKAGLPTKAKAEEALDAVVNALREALAAGESVTFTGFGSFKVVERAARKGRNPRTGKEITIPASKVAKFTPGKGLKDAIK</sequence>
<dbReference type="Proteomes" id="UP000199355">
    <property type="component" value="Unassembled WGS sequence"/>
</dbReference>
<dbReference type="InterPro" id="IPR010992">
    <property type="entry name" value="IHF-like_DNA-bd_dom_sf"/>
</dbReference>
<dbReference type="GO" id="GO:0003677">
    <property type="term" value="F:DNA binding"/>
    <property type="evidence" value="ECO:0007669"/>
    <property type="project" value="UniProtKB-KW"/>
</dbReference>
<dbReference type="PANTHER" id="PTHR33175">
    <property type="entry name" value="DNA-BINDING PROTEIN HU"/>
    <property type="match status" value="1"/>
</dbReference>
<dbReference type="CDD" id="cd13831">
    <property type="entry name" value="HU"/>
    <property type="match status" value="1"/>
</dbReference>
<dbReference type="Pfam" id="PF00216">
    <property type="entry name" value="Bac_DNA_binding"/>
    <property type="match status" value="1"/>
</dbReference>
<evidence type="ECO:0000256" key="3">
    <source>
        <dbReference type="ARBA" id="ARBA00023125"/>
    </source>
</evidence>
<dbReference type="Gene3D" id="4.10.520.10">
    <property type="entry name" value="IHF-like DNA-binding proteins"/>
    <property type="match status" value="1"/>
</dbReference>
<dbReference type="SUPFAM" id="SSF47729">
    <property type="entry name" value="IHF-like DNA-binding proteins"/>
    <property type="match status" value="1"/>
</dbReference>
<comment type="similarity">
    <text evidence="1 4">Belongs to the bacterial histone-like protein family.</text>
</comment>
<dbReference type="PANTHER" id="PTHR33175:SF3">
    <property type="entry name" value="DNA-BINDING PROTEIN HU-BETA"/>
    <property type="match status" value="1"/>
</dbReference>
<evidence type="ECO:0000313" key="6">
    <source>
        <dbReference type="Proteomes" id="UP000199355"/>
    </source>
</evidence>
<dbReference type="SMART" id="SM00411">
    <property type="entry name" value="BHL"/>
    <property type="match status" value="1"/>
</dbReference>
<dbReference type="OrthoDB" id="9799835at2"/>
<dbReference type="GO" id="GO:0030261">
    <property type="term" value="P:chromosome condensation"/>
    <property type="evidence" value="ECO:0007669"/>
    <property type="project" value="UniProtKB-KW"/>
</dbReference>
<keyword evidence="2" id="KW-0226">DNA condensation</keyword>
<dbReference type="GO" id="GO:0030527">
    <property type="term" value="F:structural constituent of chromatin"/>
    <property type="evidence" value="ECO:0007669"/>
    <property type="project" value="InterPro"/>
</dbReference>
<dbReference type="EMBL" id="FNBX01000002">
    <property type="protein sequence ID" value="SDF14821.1"/>
    <property type="molecule type" value="Genomic_DNA"/>
</dbReference>
<dbReference type="PROSITE" id="PS00045">
    <property type="entry name" value="HISTONE_LIKE"/>
    <property type="match status" value="1"/>
</dbReference>
<dbReference type="AlphaFoldDB" id="A0A1G7IQ80"/>
<evidence type="ECO:0000256" key="1">
    <source>
        <dbReference type="ARBA" id="ARBA00010529"/>
    </source>
</evidence>
<evidence type="ECO:0000256" key="2">
    <source>
        <dbReference type="ARBA" id="ARBA00023067"/>
    </source>
</evidence>
<keyword evidence="3 5" id="KW-0238">DNA-binding</keyword>
<protein>
    <submittedName>
        <fullName evidence="5">HU family DNA-binding protein</fullName>
    </submittedName>
</protein>
<dbReference type="PRINTS" id="PR01727">
    <property type="entry name" value="DNABINDINGHU"/>
</dbReference>
<accession>A0A1G7IQ80</accession>
<dbReference type="InterPro" id="IPR020816">
    <property type="entry name" value="Histone-like_DNA-bd_CS"/>
</dbReference>
<name>A0A1G7IQ80_9BACT</name>
<dbReference type="STRING" id="571438.SAMN05192586_10228"/>
<evidence type="ECO:0000256" key="4">
    <source>
        <dbReference type="RuleBase" id="RU003939"/>
    </source>
</evidence>
<dbReference type="InterPro" id="IPR000119">
    <property type="entry name" value="Hist_DNA-bd"/>
</dbReference>
<keyword evidence="6" id="KW-1185">Reference proteome</keyword>
<gene>
    <name evidence="5" type="ORF">SAMN05192586_10228</name>
</gene>
<organism evidence="5 6">
    <name type="scientific">Desulfovibrio legallii</name>
    <dbReference type="NCBI Taxonomy" id="571438"/>
    <lineage>
        <taxon>Bacteria</taxon>
        <taxon>Pseudomonadati</taxon>
        <taxon>Thermodesulfobacteriota</taxon>
        <taxon>Desulfovibrionia</taxon>
        <taxon>Desulfovibrionales</taxon>
        <taxon>Desulfovibrionaceae</taxon>
        <taxon>Desulfovibrio</taxon>
    </lineage>
</organism>
<proteinExistence type="inferred from homology"/>
<evidence type="ECO:0000313" key="5">
    <source>
        <dbReference type="EMBL" id="SDF14821.1"/>
    </source>
</evidence>
<reference evidence="6" key="1">
    <citation type="submission" date="2016-10" db="EMBL/GenBank/DDBJ databases">
        <authorList>
            <person name="Varghese N."/>
            <person name="Submissions S."/>
        </authorList>
    </citation>
    <scope>NUCLEOTIDE SEQUENCE [LARGE SCALE GENOMIC DNA]</scope>
    <source>
        <strain evidence="6">KHC7</strain>
    </source>
</reference>